<evidence type="ECO:0000256" key="6">
    <source>
        <dbReference type="ARBA" id="ARBA00023136"/>
    </source>
</evidence>
<keyword evidence="4 7" id="KW-0812">Transmembrane</keyword>
<name>A0A3S4GR40_9RHOB</name>
<feature type="transmembrane region" description="Helical" evidence="7">
    <location>
        <begin position="156"/>
        <end position="176"/>
    </location>
</feature>
<dbReference type="RefSeq" id="WP_126156298.1">
    <property type="nucleotide sequence ID" value="NZ_UZWE01000079.1"/>
</dbReference>
<keyword evidence="5 7" id="KW-1133">Transmembrane helix</keyword>
<dbReference type="OrthoDB" id="7605542at2"/>
<keyword evidence="3" id="KW-1003">Cell membrane</keyword>
<feature type="transmembrane region" description="Helical" evidence="7">
    <location>
        <begin position="424"/>
        <end position="442"/>
    </location>
</feature>
<feature type="transmembrane region" description="Helical" evidence="7">
    <location>
        <begin position="302"/>
        <end position="326"/>
    </location>
</feature>
<feature type="transmembrane region" description="Helical" evidence="7">
    <location>
        <begin position="332"/>
        <end position="354"/>
    </location>
</feature>
<protein>
    <submittedName>
        <fullName evidence="8">Teichuronic acid biosynthesis protein TuaB</fullName>
    </submittedName>
</protein>
<proteinExistence type="inferred from homology"/>
<gene>
    <name evidence="8" type="primary">tuaB</name>
    <name evidence="8" type="ORF">PARHAE_03981</name>
</gene>
<feature type="transmembrane region" description="Helical" evidence="7">
    <location>
        <begin position="366"/>
        <end position="387"/>
    </location>
</feature>
<keyword evidence="9" id="KW-1185">Reference proteome</keyword>
<feature type="transmembrane region" description="Helical" evidence="7">
    <location>
        <begin position="255"/>
        <end position="281"/>
    </location>
</feature>
<dbReference type="InterPro" id="IPR050833">
    <property type="entry name" value="Poly_Biosynth_Transport"/>
</dbReference>
<dbReference type="GO" id="GO:0005886">
    <property type="term" value="C:plasma membrane"/>
    <property type="evidence" value="ECO:0007669"/>
    <property type="project" value="UniProtKB-SubCell"/>
</dbReference>
<feature type="transmembrane region" description="Helical" evidence="7">
    <location>
        <begin position="182"/>
        <end position="201"/>
    </location>
</feature>
<evidence type="ECO:0000256" key="7">
    <source>
        <dbReference type="SAM" id="Phobius"/>
    </source>
</evidence>
<evidence type="ECO:0000256" key="4">
    <source>
        <dbReference type="ARBA" id="ARBA00022692"/>
    </source>
</evidence>
<organism evidence="8 9">
    <name type="scientific">Paracoccus haematequi</name>
    <dbReference type="NCBI Taxonomy" id="2491866"/>
    <lineage>
        <taxon>Bacteria</taxon>
        <taxon>Pseudomonadati</taxon>
        <taxon>Pseudomonadota</taxon>
        <taxon>Alphaproteobacteria</taxon>
        <taxon>Rhodobacterales</taxon>
        <taxon>Paracoccaceae</taxon>
        <taxon>Paracoccus</taxon>
    </lineage>
</organism>
<sequence length="474" mass="51707">MKLSRHFQGEGLRSRAMRGVAISLGTTVAQQLIRLGSNLILTRLLFPEAFGLMALVQTFMTGLAMFSDIGIGPSIIQNRRGEDPDFLNTAWTIQIGRGVILWLCACALAWPAAQFYNEPQLLSLMPAVGLTALIAGFQTTKTVVANRQLRLGQQSVISLATQCVGILVMVTLAWIWPSVWALVIGSLFSGLLGMLAGHVFMPGVPNRLRWDPSAARALMSFGRYIFLSTLAGFIVNQSDKVLMGKLVGFGDLGVYNIAFFMASFPGMLGDMLASRILFPLYREIRPSESELSRRRIGRARMLLAGTLIVMSGSLAVIGDWLIGLLYDPRYAAAGPMMVILSIMAFPGALIRGNAQLLLAEGNSRDFATLTVIQAVLTLVYMLVGFWLLGLFGILLVSGLIVITIYPLQQFFLSRHNGTDLRRDAVLALVGLAFAALAIWANWEVLRDFVLMSRATAPALTDVWTAQDVFGTNGR</sequence>
<evidence type="ECO:0000256" key="5">
    <source>
        <dbReference type="ARBA" id="ARBA00022989"/>
    </source>
</evidence>
<dbReference type="Pfam" id="PF13440">
    <property type="entry name" value="Polysacc_synt_3"/>
    <property type="match status" value="1"/>
</dbReference>
<reference evidence="8 9" key="1">
    <citation type="submission" date="2018-12" db="EMBL/GenBank/DDBJ databases">
        <authorList>
            <person name="Criscuolo A."/>
        </authorList>
    </citation>
    <scope>NUCLEOTIDE SEQUENCE [LARGE SCALE GENOMIC DNA]</scope>
    <source>
        <strain evidence="8">ACIP1116241</strain>
    </source>
</reference>
<accession>A0A3S4GR40</accession>
<dbReference type="PANTHER" id="PTHR30250:SF10">
    <property type="entry name" value="LIPOPOLYSACCHARIDE BIOSYNTHESIS PROTEIN WZXC"/>
    <property type="match status" value="1"/>
</dbReference>
<dbReference type="PANTHER" id="PTHR30250">
    <property type="entry name" value="PST FAMILY PREDICTED COLANIC ACID TRANSPORTER"/>
    <property type="match status" value="1"/>
</dbReference>
<evidence type="ECO:0000256" key="1">
    <source>
        <dbReference type="ARBA" id="ARBA00004651"/>
    </source>
</evidence>
<dbReference type="EMBL" id="UZWE01000079">
    <property type="protein sequence ID" value="VDS10762.1"/>
    <property type="molecule type" value="Genomic_DNA"/>
</dbReference>
<dbReference type="AlphaFoldDB" id="A0A3S4GR40"/>
<comment type="subcellular location">
    <subcellularLocation>
        <location evidence="1">Cell membrane</location>
        <topology evidence="1">Multi-pass membrane protein</topology>
    </subcellularLocation>
</comment>
<dbReference type="Proteomes" id="UP000270743">
    <property type="component" value="Unassembled WGS sequence"/>
</dbReference>
<evidence type="ECO:0000313" key="9">
    <source>
        <dbReference type="Proteomes" id="UP000270743"/>
    </source>
</evidence>
<evidence type="ECO:0000313" key="8">
    <source>
        <dbReference type="EMBL" id="VDS10762.1"/>
    </source>
</evidence>
<evidence type="ECO:0000256" key="2">
    <source>
        <dbReference type="ARBA" id="ARBA00007430"/>
    </source>
</evidence>
<keyword evidence="6 7" id="KW-0472">Membrane</keyword>
<feature type="transmembrane region" description="Helical" evidence="7">
    <location>
        <begin position="49"/>
        <end position="71"/>
    </location>
</feature>
<feature type="transmembrane region" description="Helical" evidence="7">
    <location>
        <begin position="213"/>
        <end position="235"/>
    </location>
</feature>
<evidence type="ECO:0000256" key="3">
    <source>
        <dbReference type="ARBA" id="ARBA00022475"/>
    </source>
</evidence>
<feature type="transmembrane region" description="Helical" evidence="7">
    <location>
        <begin position="91"/>
        <end position="112"/>
    </location>
</feature>
<comment type="similarity">
    <text evidence="2">Belongs to the polysaccharide synthase family.</text>
</comment>
<feature type="transmembrane region" description="Helical" evidence="7">
    <location>
        <begin position="124"/>
        <end position="144"/>
    </location>
</feature>
<feature type="transmembrane region" description="Helical" evidence="7">
    <location>
        <begin position="393"/>
        <end position="412"/>
    </location>
</feature>